<comment type="subcellular location">
    <subcellularLocation>
        <location evidence="1">Secreted</location>
    </subcellularLocation>
</comment>
<dbReference type="EMBL" id="MU825396">
    <property type="protein sequence ID" value="KAJ7394595.1"/>
    <property type="molecule type" value="Genomic_DNA"/>
</dbReference>
<evidence type="ECO:0000313" key="11">
    <source>
        <dbReference type="EMBL" id="KAJ7394595.1"/>
    </source>
</evidence>
<protein>
    <submittedName>
        <fullName evidence="11">Neurogenic locus notch protein 2</fullName>
    </submittedName>
</protein>
<dbReference type="Proteomes" id="UP001163046">
    <property type="component" value="Unassembled WGS sequence"/>
</dbReference>
<keyword evidence="5" id="KW-0677">Repeat</keyword>
<dbReference type="FunFam" id="2.10.25.10:FF:000063">
    <property type="entry name" value="Slit guidance ligand 2"/>
    <property type="match status" value="1"/>
</dbReference>
<evidence type="ECO:0000256" key="9">
    <source>
        <dbReference type="SAM" id="SignalP"/>
    </source>
</evidence>
<evidence type="ECO:0000256" key="4">
    <source>
        <dbReference type="ARBA" id="ARBA00022729"/>
    </source>
</evidence>
<keyword evidence="3 8" id="KW-0245">EGF-like domain</keyword>
<gene>
    <name evidence="11" type="primary">NOTCH2</name>
    <name evidence="11" type="ORF">OS493_000413</name>
</gene>
<reference evidence="11" key="1">
    <citation type="submission" date="2023-01" db="EMBL/GenBank/DDBJ databases">
        <title>Genome assembly of the deep-sea coral Lophelia pertusa.</title>
        <authorList>
            <person name="Herrera S."/>
            <person name="Cordes E."/>
        </authorList>
    </citation>
    <scope>NUCLEOTIDE SEQUENCE</scope>
    <source>
        <strain evidence="11">USNM1676648</strain>
        <tissue evidence="11">Polyp</tissue>
    </source>
</reference>
<dbReference type="Pfam" id="PF12947">
    <property type="entry name" value="EGF_3"/>
    <property type="match status" value="1"/>
</dbReference>
<name>A0A9X0A7V2_9CNID</name>
<comment type="caution">
    <text evidence="8">Lacks conserved residue(s) required for the propagation of feature annotation.</text>
</comment>
<dbReference type="CDD" id="cd00054">
    <property type="entry name" value="EGF_CA"/>
    <property type="match status" value="2"/>
</dbReference>
<dbReference type="Gene3D" id="2.10.25.10">
    <property type="entry name" value="Laminin"/>
    <property type="match status" value="3"/>
</dbReference>
<evidence type="ECO:0000259" key="10">
    <source>
        <dbReference type="PROSITE" id="PS50026"/>
    </source>
</evidence>
<dbReference type="AlphaFoldDB" id="A0A9X0A7V2"/>
<dbReference type="PANTHER" id="PTHR24040">
    <property type="entry name" value="LAMININ G-LIKE DOMAIN-CONTAINING PROTEIN"/>
    <property type="match status" value="1"/>
</dbReference>
<keyword evidence="6 8" id="KW-1015">Disulfide bond</keyword>
<feature type="domain" description="EGF-like" evidence="10">
    <location>
        <begin position="187"/>
        <end position="227"/>
    </location>
</feature>
<dbReference type="SMART" id="SM00179">
    <property type="entry name" value="EGF_CA"/>
    <property type="match status" value="3"/>
</dbReference>
<dbReference type="PROSITE" id="PS50026">
    <property type="entry name" value="EGF_3"/>
    <property type="match status" value="3"/>
</dbReference>
<sequence length="293" mass="31946">MLQLLIICVFFSVVERECCACRIKEFSTTIPGSALRGHFIKELHVAEEDVCELHCYLDDRCQSINLRPMTIPGTGTWICQLNSKDHIQHPESLMKTDGFKYRAAVQQNPCSSSPCVKNATCQSLVTEKRFQCICPKGFKGNNCNEDIDECSQGANNCSTDAWCINSEGAFACQCRSGYTGNGTTCSDINECQRGLHNCSSDATCSNTNGSFTCQCTMGFIYNGTTCNGNKGYSSSNPAASCSDVLRDTPASLNGSYYLIHDGESVVLTYCYMDNISECGGGGWTLAMKIDGKK</sequence>
<dbReference type="InterPro" id="IPR000742">
    <property type="entry name" value="EGF"/>
</dbReference>
<dbReference type="Pfam" id="PF00008">
    <property type="entry name" value="EGF"/>
    <property type="match status" value="1"/>
</dbReference>
<dbReference type="PROSITE" id="PS01186">
    <property type="entry name" value="EGF_2"/>
    <property type="match status" value="3"/>
</dbReference>
<keyword evidence="12" id="KW-1185">Reference proteome</keyword>
<dbReference type="InterPro" id="IPR049883">
    <property type="entry name" value="NOTCH1_EGF-like"/>
</dbReference>
<keyword evidence="4 9" id="KW-0732">Signal</keyword>
<evidence type="ECO:0000256" key="1">
    <source>
        <dbReference type="ARBA" id="ARBA00004613"/>
    </source>
</evidence>
<dbReference type="GO" id="GO:0005509">
    <property type="term" value="F:calcium ion binding"/>
    <property type="evidence" value="ECO:0007669"/>
    <property type="project" value="InterPro"/>
</dbReference>
<feature type="domain" description="EGF-like" evidence="10">
    <location>
        <begin position="146"/>
        <end position="186"/>
    </location>
</feature>
<evidence type="ECO:0000313" key="12">
    <source>
        <dbReference type="Proteomes" id="UP001163046"/>
    </source>
</evidence>
<evidence type="ECO:0000256" key="6">
    <source>
        <dbReference type="ARBA" id="ARBA00023157"/>
    </source>
</evidence>
<dbReference type="InterPro" id="IPR051145">
    <property type="entry name" value="GAS-SHBG-PROS"/>
</dbReference>
<evidence type="ECO:0000256" key="8">
    <source>
        <dbReference type="PROSITE-ProRule" id="PRU00076"/>
    </source>
</evidence>
<keyword evidence="2" id="KW-0964">Secreted</keyword>
<dbReference type="GO" id="GO:0005576">
    <property type="term" value="C:extracellular region"/>
    <property type="evidence" value="ECO:0007669"/>
    <property type="project" value="UniProtKB-SubCell"/>
</dbReference>
<accession>A0A9X0A7V2</accession>
<dbReference type="FunFam" id="2.10.25.10:FF:000038">
    <property type="entry name" value="Fibrillin 2"/>
    <property type="match status" value="2"/>
</dbReference>
<dbReference type="PROSITE" id="PS00010">
    <property type="entry name" value="ASX_HYDROXYL"/>
    <property type="match status" value="2"/>
</dbReference>
<dbReference type="SUPFAM" id="SSF57184">
    <property type="entry name" value="Growth factor receptor domain"/>
    <property type="match status" value="1"/>
</dbReference>
<dbReference type="InterPro" id="IPR024731">
    <property type="entry name" value="NELL2-like_EGF"/>
</dbReference>
<keyword evidence="7" id="KW-0325">Glycoprotein</keyword>
<feature type="signal peptide" evidence="9">
    <location>
        <begin position="1"/>
        <end position="16"/>
    </location>
</feature>
<feature type="disulfide bond" evidence="8">
    <location>
        <begin position="134"/>
        <end position="143"/>
    </location>
</feature>
<proteinExistence type="predicted"/>
<evidence type="ECO:0000256" key="7">
    <source>
        <dbReference type="ARBA" id="ARBA00023180"/>
    </source>
</evidence>
<dbReference type="PROSITE" id="PS01187">
    <property type="entry name" value="EGF_CA"/>
    <property type="match status" value="1"/>
</dbReference>
<feature type="non-terminal residue" evidence="11">
    <location>
        <position position="293"/>
    </location>
</feature>
<comment type="caution">
    <text evidence="11">The sequence shown here is derived from an EMBL/GenBank/DDBJ whole genome shotgun (WGS) entry which is preliminary data.</text>
</comment>
<dbReference type="PANTHER" id="PTHR24040:SF16">
    <property type="entry name" value="FIBRILLIN-2-LIKE PROTEIN"/>
    <property type="match status" value="1"/>
</dbReference>
<dbReference type="SMART" id="SM00181">
    <property type="entry name" value="EGF"/>
    <property type="match status" value="3"/>
</dbReference>
<feature type="domain" description="EGF-like" evidence="10">
    <location>
        <begin position="106"/>
        <end position="144"/>
    </location>
</feature>
<dbReference type="Pfam" id="PF07645">
    <property type="entry name" value="EGF_CA"/>
    <property type="match status" value="1"/>
</dbReference>
<feature type="chain" id="PRO_5040999856" evidence="9">
    <location>
        <begin position="17"/>
        <end position="293"/>
    </location>
</feature>
<evidence type="ECO:0000256" key="2">
    <source>
        <dbReference type="ARBA" id="ARBA00022525"/>
    </source>
</evidence>
<dbReference type="OrthoDB" id="5965914at2759"/>
<feature type="disulfide bond" evidence="8">
    <location>
        <begin position="115"/>
        <end position="132"/>
    </location>
</feature>
<dbReference type="InterPro" id="IPR001881">
    <property type="entry name" value="EGF-like_Ca-bd_dom"/>
</dbReference>
<dbReference type="InterPro" id="IPR000152">
    <property type="entry name" value="EGF-type_Asp/Asn_hydroxyl_site"/>
</dbReference>
<evidence type="ECO:0000256" key="3">
    <source>
        <dbReference type="ARBA" id="ARBA00022536"/>
    </source>
</evidence>
<evidence type="ECO:0000256" key="5">
    <source>
        <dbReference type="ARBA" id="ARBA00022737"/>
    </source>
</evidence>
<dbReference type="PROSITE" id="PS00022">
    <property type="entry name" value="EGF_1"/>
    <property type="match status" value="1"/>
</dbReference>
<dbReference type="InterPro" id="IPR018097">
    <property type="entry name" value="EGF_Ca-bd_CS"/>
</dbReference>
<dbReference type="InterPro" id="IPR009030">
    <property type="entry name" value="Growth_fac_rcpt_cys_sf"/>
</dbReference>
<organism evidence="11 12">
    <name type="scientific">Desmophyllum pertusum</name>
    <dbReference type="NCBI Taxonomy" id="174260"/>
    <lineage>
        <taxon>Eukaryota</taxon>
        <taxon>Metazoa</taxon>
        <taxon>Cnidaria</taxon>
        <taxon>Anthozoa</taxon>
        <taxon>Hexacorallia</taxon>
        <taxon>Scleractinia</taxon>
        <taxon>Caryophylliina</taxon>
        <taxon>Caryophylliidae</taxon>
        <taxon>Desmophyllum</taxon>
    </lineage>
</organism>